<gene>
    <name evidence="1" type="ORF">D5086_018521</name>
</gene>
<dbReference type="Proteomes" id="UP000309997">
    <property type="component" value="Unassembled WGS sequence"/>
</dbReference>
<evidence type="ECO:0000313" key="2">
    <source>
        <dbReference type="Proteomes" id="UP000309997"/>
    </source>
</evidence>
<sequence>MGKKKNTNESGSASEHSSSTLFVSSLPYSFTNSQLEETFSDVGPIRRCFMVTQKGSTEHRGFGFVQFALKDDANRAIEIKNGSSIGGRKIAVKHATHRASLEQRRAKAAQGPGQVQGQGQVQDDATKTMDEKGSVASKPEKHVLNVLESGKPREPRKAAKLVTDLTDKENCSEKQRVARTVIFGGLLNDAMAEDVHQRAKETGTVCSVTYPLPKEELKKHGLEQDGCRSGASAVLFTSVKEARSSVAMLHQKEIKGGIVWARQLGGEGCKTQKWKLIIRNLPFKAKPNEIKGVFESAGCVWDVFVPHNSETGLSRGFAFVKFTCKQDAENAIQKFNGQKFGKRPIAVDWAVPKKIYSSGANVSAASEDGHQNEKDSSCEDSDYDDNDDDNDTGVIGKRQQHDGAVVTSPDSDLSEKEDMPTEVDFEQEADIARKVLRNLITSSSKDSASTDMDDDVLPKGIEELETVDVPSKLPGKSENLSGSPLSSGKNKPSNSKHIDGEDDLQRTVFISNLPFDVESGEVKQRFSAFGEVLSFVPVLHQVTKRPRGTGFLKFKTADGATAAVSAANVASGLGIFLKGRQLTVLKALDKKSAHDKEKEKTKIEDRDHRNLYLAKEGLILEGTSAAEGVSISDMAKRNRLQEEKMTKLKSPNFHVSRTRLVVYNLPKSMTEKQLKKLFIDAVTSRATKQKPVIRQMKFLKNVKKGKVVTKDHSRGVAFVEFTEHQHALVALRVLNNNPETFGPEHRPIVSFALDNVQTLKLRKAKLHVQQQETHKDFQDTQENDESQTPNAIPSQKEMSRKRKSRVENRAVKDPESNRMDEVKNKDSYRTSLKEQSAKKQKSNPGAEDIQTSAKDKRESWKQKAKGSQHKQNDEGRKSDGGNSVNSEKIVKPFKEADLWLAKRKRPSQTEENKGGKSSEKRKRPKKNKDPVGQDVADKLDMLIEQYKSKFSKQTADKPEAFNGGFFRGRVSKAIDMNAIAINFCSSLNFVLGLFWIMTTGKVQSDNNIERNYAKLVSLTMTSANVGNDNWACRPILMHRKEMIPGPRTWVVWKRAEYGSAAIDIVPFVLKETAPDAATRLLSGLQGATWAVGQPPRKW</sequence>
<keyword evidence="2" id="KW-1185">Reference proteome</keyword>
<proteinExistence type="predicted"/>
<comment type="caution">
    <text evidence="1">The sequence shown here is derived from an EMBL/GenBank/DDBJ whole genome shotgun (WGS) entry which is preliminary data.</text>
</comment>
<evidence type="ECO:0000313" key="1">
    <source>
        <dbReference type="EMBL" id="KAL3580686.1"/>
    </source>
</evidence>
<name>A0ACC4BRL7_POPAL</name>
<accession>A0ACC4BRL7</accession>
<reference evidence="1 2" key="1">
    <citation type="journal article" date="2024" name="Plant Biotechnol. J.">
        <title>Genome and CRISPR/Cas9 system of a widespread forest tree (Populus alba) in the world.</title>
        <authorList>
            <person name="Liu Y.J."/>
            <person name="Jiang P.F."/>
            <person name="Han X.M."/>
            <person name="Li X.Y."/>
            <person name="Wang H.M."/>
            <person name="Wang Y.J."/>
            <person name="Wang X.X."/>
            <person name="Zeng Q.Y."/>
        </authorList>
    </citation>
    <scope>NUCLEOTIDE SEQUENCE [LARGE SCALE GENOMIC DNA]</scope>
    <source>
        <strain evidence="2">cv. PAL-ZL1</strain>
    </source>
</reference>
<dbReference type="EMBL" id="RCHU02000009">
    <property type="protein sequence ID" value="KAL3580686.1"/>
    <property type="molecule type" value="Genomic_DNA"/>
</dbReference>
<protein>
    <submittedName>
        <fullName evidence="1">Uncharacterized protein</fullName>
    </submittedName>
</protein>
<organism evidence="1 2">
    <name type="scientific">Populus alba</name>
    <name type="common">White poplar</name>
    <dbReference type="NCBI Taxonomy" id="43335"/>
    <lineage>
        <taxon>Eukaryota</taxon>
        <taxon>Viridiplantae</taxon>
        <taxon>Streptophyta</taxon>
        <taxon>Embryophyta</taxon>
        <taxon>Tracheophyta</taxon>
        <taxon>Spermatophyta</taxon>
        <taxon>Magnoliopsida</taxon>
        <taxon>eudicotyledons</taxon>
        <taxon>Gunneridae</taxon>
        <taxon>Pentapetalae</taxon>
        <taxon>rosids</taxon>
        <taxon>fabids</taxon>
        <taxon>Malpighiales</taxon>
        <taxon>Salicaceae</taxon>
        <taxon>Saliceae</taxon>
        <taxon>Populus</taxon>
    </lineage>
</organism>